<dbReference type="CDD" id="cd00143">
    <property type="entry name" value="PP2Cc"/>
    <property type="match status" value="1"/>
</dbReference>
<feature type="compositionally biased region" description="Polar residues" evidence="1">
    <location>
        <begin position="487"/>
        <end position="496"/>
    </location>
</feature>
<dbReference type="InterPro" id="IPR015655">
    <property type="entry name" value="PP2C"/>
</dbReference>
<accession>A0A7S4RX61</accession>
<evidence type="ECO:0000313" key="3">
    <source>
        <dbReference type="EMBL" id="CAE4625722.1"/>
    </source>
</evidence>
<evidence type="ECO:0000259" key="2">
    <source>
        <dbReference type="PROSITE" id="PS51746"/>
    </source>
</evidence>
<sequence>MDSPDDCVPCEDFATCGVAQFQNKQYRKNAKQQDSYFVVEDVGGTFGVHFGNSWRTSLFGVADGHGEFGEISANFIRRNLPPQLARSPHFAAGRLDEALFDAFSQTERLQRAAGLPLWASGACVSAAVVSPASIVVANCGDCRCVLAERGTAQDLSQDHNVESATPEELRRILDCGGAIMPDKRVTVPGGPGRLAATRSLGDYWAKERGPPDRHVISGLPELRAVPRRPGQQYLVLASDGIFGFMSSQDVVSLCLSAAGQMAARAPLSRISHTVVCSAVNARRSDDNCTCLVVDLARIEGSFGPSPTPSVAPDVPGGKRASPSSRCGSSRGSPAAGGCQPLKQLPGHASPSMHSGGTAASPPLPHSRSGDARHEGPPRDDSDAASLSSLVAPDEVCWCPWCWRMSQDGEAENVVLGSFEKWRTHMHEQHFDKLGVAYGPEEVVPCYWCCRPCATKEGQSKATNRLPFWGSHERVCRDNPNKPGLPGQSHSAVSSAGSMREQRAHKRSLFASKAAALHRWSTEVTLGHSFSICREE</sequence>
<dbReference type="InterPro" id="IPR036457">
    <property type="entry name" value="PPM-type-like_dom_sf"/>
</dbReference>
<reference evidence="3" key="1">
    <citation type="submission" date="2021-01" db="EMBL/GenBank/DDBJ databases">
        <authorList>
            <person name="Corre E."/>
            <person name="Pelletier E."/>
            <person name="Niang G."/>
            <person name="Scheremetjew M."/>
            <person name="Finn R."/>
            <person name="Kale V."/>
            <person name="Holt S."/>
            <person name="Cochrane G."/>
            <person name="Meng A."/>
            <person name="Brown T."/>
            <person name="Cohen L."/>
        </authorList>
    </citation>
    <scope>NUCLEOTIDE SEQUENCE</scope>
    <source>
        <strain evidence="3">CCMP3105</strain>
    </source>
</reference>
<dbReference type="PANTHER" id="PTHR47992">
    <property type="entry name" value="PROTEIN PHOSPHATASE"/>
    <property type="match status" value="1"/>
</dbReference>
<dbReference type="PROSITE" id="PS51746">
    <property type="entry name" value="PPM_2"/>
    <property type="match status" value="1"/>
</dbReference>
<dbReference type="Gene3D" id="3.60.40.10">
    <property type="entry name" value="PPM-type phosphatase domain"/>
    <property type="match status" value="1"/>
</dbReference>
<protein>
    <recommendedName>
        <fullName evidence="2">PPM-type phosphatase domain-containing protein</fullName>
    </recommendedName>
</protein>
<name>A0A7S4RX61_9DINO</name>
<proteinExistence type="predicted"/>
<dbReference type="SMART" id="SM00332">
    <property type="entry name" value="PP2Cc"/>
    <property type="match status" value="1"/>
</dbReference>
<organism evidence="3">
    <name type="scientific">Alexandrium monilatum</name>
    <dbReference type="NCBI Taxonomy" id="311494"/>
    <lineage>
        <taxon>Eukaryota</taxon>
        <taxon>Sar</taxon>
        <taxon>Alveolata</taxon>
        <taxon>Dinophyceae</taxon>
        <taxon>Gonyaulacales</taxon>
        <taxon>Pyrocystaceae</taxon>
        <taxon>Alexandrium</taxon>
    </lineage>
</organism>
<feature type="compositionally biased region" description="Basic and acidic residues" evidence="1">
    <location>
        <begin position="367"/>
        <end position="381"/>
    </location>
</feature>
<dbReference type="GO" id="GO:0004722">
    <property type="term" value="F:protein serine/threonine phosphatase activity"/>
    <property type="evidence" value="ECO:0007669"/>
    <property type="project" value="InterPro"/>
</dbReference>
<feature type="region of interest" description="Disordered" evidence="1">
    <location>
        <begin position="302"/>
        <end position="385"/>
    </location>
</feature>
<feature type="domain" description="PPM-type phosphatase" evidence="2">
    <location>
        <begin position="15"/>
        <end position="295"/>
    </location>
</feature>
<feature type="compositionally biased region" description="Low complexity" evidence="1">
    <location>
        <begin position="319"/>
        <end position="338"/>
    </location>
</feature>
<dbReference type="EMBL" id="HBNR01058045">
    <property type="protein sequence ID" value="CAE4625722.1"/>
    <property type="molecule type" value="Transcribed_RNA"/>
</dbReference>
<dbReference type="InterPro" id="IPR001932">
    <property type="entry name" value="PPM-type_phosphatase-like_dom"/>
</dbReference>
<evidence type="ECO:0000256" key="1">
    <source>
        <dbReference type="SAM" id="MobiDB-lite"/>
    </source>
</evidence>
<dbReference type="AlphaFoldDB" id="A0A7S4RX61"/>
<feature type="region of interest" description="Disordered" evidence="1">
    <location>
        <begin position="478"/>
        <end position="497"/>
    </location>
</feature>
<dbReference type="Pfam" id="PF00481">
    <property type="entry name" value="PP2C"/>
    <property type="match status" value="1"/>
</dbReference>
<dbReference type="SUPFAM" id="SSF81606">
    <property type="entry name" value="PP2C-like"/>
    <property type="match status" value="1"/>
</dbReference>
<gene>
    <name evidence="3" type="ORF">AMON00008_LOCUS40824</name>
</gene>